<dbReference type="SUPFAM" id="SSF52172">
    <property type="entry name" value="CheY-like"/>
    <property type="match status" value="1"/>
</dbReference>
<name>A0A1H9RM27_9RHOB</name>
<dbReference type="GO" id="GO:0000160">
    <property type="term" value="P:phosphorelay signal transduction system"/>
    <property type="evidence" value="ECO:0007669"/>
    <property type="project" value="InterPro"/>
</dbReference>
<feature type="domain" description="Response regulatory" evidence="3">
    <location>
        <begin position="23"/>
        <end position="136"/>
    </location>
</feature>
<dbReference type="InterPro" id="IPR011006">
    <property type="entry name" value="CheY-like_superfamily"/>
</dbReference>
<organism evidence="4 5">
    <name type="scientific">Tranquillimonas rosea</name>
    <dbReference type="NCBI Taxonomy" id="641238"/>
    <lineage>
        <taxon>Bacteria</taxon>
        <taxon>Pseudomonadati</taxon>
        <taxon>Pseudomonadota</taxon>
        <taxon>Alphaproteobacteria</taxon>
        <taxon>Rhodobacterales</taxon>
        <taxon>Roseobacteraceae</taxon>
        <taxon>Tranquillimonas</taxon>
    </lineage>
</organism>
<dbReference type="RefSeq" id="WP_092689195.1">
    <property type="nucleotide sequence ID" value="NZ_FOGU01000002.1"/>
</dbReference>
<evidence type="ECO:0000313" key="4">
    <source>
        <dbReference type="EMBL" id="SER73941.1"/>
    </source>
</evidence>
<keyword evidence="5" id="KW-1185">Reference proteome</keyword>
<dbReference type="Pfam" id="PF00072">
    <property type="entry name" value="Response_reg"/>
    <property type="match status" value="1"/>
</dbReference>
<keyword evidence="1 2" id="KW-0597">Phosphoprotein</keyword>
<dbReference type="EMBL" id="FOGU01000002">
    <property type="protein sequence ID" value="SER73941.1"/>
    <property type="molecule type" value="Genomic_DNA"/>
</dbReference>
<dbReference type="SMART" id="SM00448">
    <property type="entry name" value="REC"/>
    <property type="match status" value="1"/>
</dbReference>
<accession>A0A1H9RM27</accession>
<dbReference type="PROSITE" id="PS50110">
    <property type="entry name" value="RESPONSE_REGULATORY"/>
    <property type="match status" value="1"/>
</dbReference>
<dbReference type="OrthoDB" id="7831674at2"/>
<dbReference type="Gene3D" id="3.40.50.2300">
    <property type="match status" value="1"/>
</dbReference>
<dbReference type="PANTHER" id="PTHR44591">
    <property type="entry name" value="STRESS RESPONSE REGULATOR PROTEIN 1"/>
    <property type="match status" value="1"/>
</dbReference>
<dbReference type="Proteomes" id="UP000198885">
    <property type="component" value="Unassembled WGS sequence"/>
</dbReference>
<dbReference type="AlphaFoldDB" id="A0A1H9RM27"/>
<evidence type="ECO:0000256" key="1">
    <source>
        <dbReference type="ARBA" id="ARBA00022553"/>
    </source>
</evidence>
<reference evidence="4 5" key="1">
    <citation type="submission" date="2016-10" db="EMBL/GenBank/DDBJ databases">
        <authorList>
            <person name="de Groot N.N."/>
        </authorList>
    </citation>
    <scope>NUCLEOTIDE SEQUENCE [LARGE SCALE GENOMIC DNA]</scope>
    <source>
        <strain evidence="4 5">DSM 23042</strain>
    </source>
</reference>
<gene>
    <name evidence="4" type="ORF">SAMN04490244_102359</name>
</gene>
<protein>
    <submittedName>
        <fullName evidence="4">CheY chemotaxis protein or a CheY-like REC (Receiver) domain</fullName>
    </submittedName>
</protein>
<feature type="modified residue" description="4-aspartylphosphate" evidence="2">
    <location>
        <position position="72"/>
    </location>
</feature>
<evidence type="ECO:0000259" key="3">
    <source>
        <dbReference type="PROSITE" id="PS50110"/>
    </source>
</evidence>
<evidence type="ECO:0000256" key="2">
    <source>
        <dbReference type="PROSITE-ProRule" id="PRU00169"/>
    </source>
</evidence>
<dbReference type="STRING" id="641238.SAMN04490244_102359"/>
<dbReference type="InterPro" id="IPR050595">
    <property type="entry name" value="Bact_response_regulator"/>
</dbReference>
<proteinExistence type="predicted"/>
<dbReference type="InterPro" id="IPR001789">
    <property type="entry name" value="Sig_transdc_resp-reg_receiver"/>
</dbReference>
<sequence length="237" mass="24954">MQSVQAEFMRPRPTAERPLLGQTIMVVEDSHVASETLRLMCLRSGARIRRADSLKSAGRHLCTYRPSIAIVDMGLPDGSGADLITSLAGARHRVQVLLAISGDPASLEEAQEAGADGTLAKPLSKLATFQAEILSRLSESEQPSGPRPLPMEEIVPDPAALQDDFAHLQMLLAAPNASGTTRYAAGFALGVAQSCGDAEMVAAAEALLRACHDGLPLVPPREALLDAVRTHLAPAPA</sequence>
<evidence type="ECO:0000313" key="5">
    <source>
        <dbReference type="Proteomes" id="UP000198885"/>
    </source>
</evidence>
<dbReference type="CDD" id="cd00156">
    <property type="entry name" value="REC"/>
    <property type="match status" value="1"/>
</dbReference>
<dbReference type="PANTHER" id="PTHR44591:SF3">
    <property type="entry name" value="RESPONSE REGULATORY DOMAIN-CONTAINING PROTEIN"/>
    <property type="match status" value="1"/>
</dbReference>